<dbReference type="GO" id="GO:0005829">
    <property type="term" value="C:cytosol"/>
    <property type="evidence" value="ECO:0007669"/>
    <property type="project" value="TreeGrafter"/>
</dbReference>
<dbReference type="GO" id="GO:0070181">
    <property type="term" value="F:small ribosomal subunit rRNA binding"/>
    <property type="evidence" value="ECO:0007669"/>
    <property type="project" value="TreeGrafter"/>
</dbReference>
<dbReference type="Pfam" id="PF01649">
    <property type="entry name" value="Ribosomal_S20p"/>
    <property type="match status" value="1"/>
</dbReference>
<dbReference type="GO" id="GO:0015935">
    <property type="term" value="C:small ribosomal subunit"/>
    <property type="evidence" value="ECO:0007669"/>
    <property type="project" value="TreeGrafter"/>
</dbReference>
<keyword evidence="4 8" id="KW-0694">RNA-binding</keyword>
<accession>A0A7W6HHG4</accession>
<evidence type="ECO:0000256" key="1">
    <source>
        <dbReference type="ARBA" id="ARBA00003134"/>
    </source>
</evidence>
<comment type="function">
    <text evidence="1 8">Binds directly to 16S ribosomal RNA.</text>
</comment>
<evidence type="ECO:0000256" key="2">
    <source>
        <dbReference type="ARBA" id="ARBA00007634"/>
    </source>
</evidence>
<evidence type="ECO:0000256" key="4">
    <source>
        <dbReference type="ARBA" id="ARBA00022884"/>
    </source>
</evidence>
<dbReference type="GO" id="GO:0006412">
    <property type="term" value="P:translation"/>
    <property type="evidence" value="ECO:0007669"/>
    <property type="project" value="UniProtKB-UniRule"/>
</dbReference>
<comment type="similarity">
    <text evidence="2 8">Belongs to the bacterial ribosomal protein bS20 family.</text>
</comment>
<dbReference type="RefSeq" id="WP_183210892.1">
    <property type="nucleotide sequence ID" value="NZ_JAAAMM010000006.1"/>
</dbReference>
<dbReference type="Gene3D" id="1.20.58.110">
    <property type="entry name" value="Ribosomal protein S20"/>
    <property type="match status" value="1"/>
</dbReference>
<evidence type="ECO:0000313" key="11">
    <source>
        <dbReference type="Proteomes" id="UP000588647"/>
    </source>
</evidence>
<proteinExistence type="inferred from homology"/>
<protein>
    <recommendedName>
        <fullName evidence="7 8">Small ribosomal subunit protein bS20</fullName>
    </recommendedName>
</protein>
<evidence type="ECO:0000256" key="6">
    <source>
        <dbReference type="ARBA" id="ARBA00023274"/>
    </source>
</evidence>
<evidence type="ECO:0000256" key="9">
    <source>
        <dbReference type="SAM" id="MobiDB-lite"/>
    </source>
</evidence>
<evidence type="ECO:0000256" key="7">
    <source>
        <dbReference type="ARBA" id="ARBA00035136"/>
    </source>
</evidence>
<keyword evidence="11" id="KW-1185">Reference proteome</keyword>
<evidence type="ECO:0000256" key="5">
    <source>
        <dbReference type="ARBA" id="ARBA00022980"/>
    </source>
</evidence>
<dbReference type="EMBL" id="JACIEM010000006">
    <property type="protein sequence ID" value="MBB4005324.1"/>
    <property type="molecule type" value="Genomic_DNA"/>
</dbReference>
<dbReference type="SUPFAM" id="SSF46992">
    <property type="entry name" value="Ribosomal protein S20"/>
    <property type="match status" value="1"/>
</dbReference>
<keyword evidence="5 8" id="KW-0689">Ribosomal protein</keyword>
<comment type="caution">
    <text evidence="10">The sequence shown here is derived from an EMBL/GenBank/DDBJ whole genome shotgun (WGS) entry which is preliminary data.</text>
</comment>
<evidence type="ECO:0000313" key="10">
    <source>
        <dbReference type="EMBL" id="MBB4005324.1"/>
    </source>
</evidence>
<keyword evidence="3 8" id="KW-0699">rRNA-binding</keyword>
<name>A0A7W6HHG4_9HYPH</name>
<sequence length="89" mass="9793">MANTPSAKKATRKIARRTAVNTARRSRVRTFLRKVEEAIAAGDKEAAVSAFKVAEPEMMRATSKGIFHKNTASRKISRLSHRVKGLAEA</sequence>
<gene>
    <name evidence="8" type="primary">rpsT</name>
    <name evidence="10" type="ORF">GGR03_004423</name>
</gene>
<organism evidence="10 11">
    <name type="scientific">Aurantimonas endophytica</name>
    <dbReference type="NCBI Taxonomy" id="1522175"/>
    <lineage>
        <taxon>Bacteria</taxon>
        <taxon>Pseudomonadati</taxon>
        <taxon>Pseudomonadota</taxon>
        <taxon>Alphaproteobacteria</taxon>
        <taxon>Hyphomicrobiales</taxon>
        <taxon>Aurantimonadaceae</taxon>
        <taxon>Aurantimonas</taxon>
    </lineage>
</organism>
<dbReference type="InterPro" id="IPR002583">
    <property type="entry name" value="Ribosomal_bS20"/>
</dbReference>
<dbReference type="NCBIfam" id="TIGR00029">
    <property type="entry name" value="S20"/>
    <property type="match status" value="1"/>
</dbReference>
<dbReference type="AlphaFoldDB" id="A0A7W6HHG4"/>
<dbReference type="FunFam" id="1.20.58.110:FF:000001">
    <property type="entry name" value="30S ribosomal protein S20"/>
    <property type="match status" value="1"/>
</dbReference>
<dbReference type="PANTHER" id="PTHR33398">
    <property type="entry name" value="30S RIBOSOMAL PROTEIN S20"/>
    <property type="match status" value="1"/>
</dbReference>
<dbReference type="GO" id="GO:0003735">
    <property type="term" value="F:structural constituent of ribosome"/>
    <property type="evidence" value="ECO:0007669"/>
    <property type="project" value="InterPro"/>
</dbReference>
<dbReference type="Proteomes" id="UP000588647">
    <property type="component" value="Unassembled WGS sequence"/>
</dbReference>
<dbReference type="InterPro" id="IPR036510">
    <property type="entry name" value="Ribosomal_bS20_sf"/>
</dbReference>
<dbReference type="PANTHER" id="PTHR33398:SF1">
    <property type="entry name" value="SMALL RIBOSOMAL SUBUNIT PROTEIN BS20C"/>
    <property type="match status" value="1"/>
</dbReference>
<reference evidence="10 11" key="1">
    <citation type="submission" date="2020-08" db="EMBL/GenBank/DDBJ databases">
        <title>Genomic Encyclopedia of Type Strains, Phase IV (KMG-IV): sequencing the most valuable type-strain genomes for metagenomic binning, comparative biology and taxonomic classification.</title>
        <authorList>
            <person name="Goeker M."/>
        </authorList>
    </citation>
    <scope>NUCLEOTIDE SEQUENCE [LARGE SCALE GENOMIC DNA]</scope>
    <source>
        <strain evidence="10 11">DSM 103570</strain>
    </source>
</reference>
<evidence type="ECO:0000256" key="3">
    <source>
        <dbReference type="ARBA" id="ARBA00022730"/>
    </source>
</evidence>
<feature type="region of interest" description="Disordered" evidence="9">
    <location>
        <begin position="1"/>
        <end position="21"/>
    </location>
</feature>
<evidence type="ECO:0000256" key="8">
    <source>
        <dbReference type="HAMAP-Rule" id="MF_00500"/>
    </source>
</evidence>
<dbReference type="HAMAP" id="MF_00500">
    <property type="entry name" value="Ribosomal_bS20"/>
    <property type="match status" value="1"/>
</dbReference>
<keyword evidence="6 8" id="KW-0687">Ribonucleoprotein</keyword>